<protein>
    <submittedName>
        <fullName evidence="1">Uncharacterized protein</fullName>
    </submittedName>
</protein>
<evidence type="ECO:0000313" key="1">
    <source>
        <dbReference type="EMBL" id="SVE21398.1"/>
    </source>
</evidence>
<name>A0A383BPW6_9ZZZZ</name>
<reference evidence="1" key="1">
    <citation type="submission" date="2018-05" db="EMBL/GenBank/DDBJ databases">
        <authorList>
            <person name="Lanie J.A."/>
            <person name="Ng W.-L."/>
            <person name="Kazmierczak K.M."/>
            <person name="Andrzejewski T.M."/>
            <person name="Davidsen T.M."/>
            <person name="Wayne K.J."/>
            <person name="Tettelin H."/>
            <person name="Glass J.I."/>
            <person name="Rusch D."/>
            <person name="Podicherti R."/>
            <person name="Tsui H.-C.T."/>
            <person name="Winkler M.E."/>
        </authorList>
    </citation>
    <scope>NUCLEOTIDE SEQUENCE</scope>
</reference>
<proteinExistence type="predicted"/>
<gene>
    <name evidence="1" type="ORF">METZ01_LOCUS474252</name>
</gene>
<organism evidence="1">
    <name type="scientific">marine metagenome</name>
    <dbReference type="NCBI Taxonomy" id="408172"/>
    <lineage>
        <taxon>unclassified sequences</taxon>
        <taxon>metagenomes</taxon>
        <taxon>ecological metagenomes</taxon>
    </lineage>
</organism>
<dbReference type="AlphaFoldDB" id="A0A383BPW6"/>
<sequence length="37" mass="4015">MIIARKTGLFAKPGLGQVDYLATGTQEPVNRSPKIRS</sequence>
<accession>A0A383BPW6</accession>
<dbReference type="EMBL" id="UINC01201865">
    <property type="protein sequence ID" value="SVE21398.1"/>
    <property type="molecule type" value="Genomic_DNA"/>
</dbReference>
<feature type="non-terminal residue" evidence="1">
    <location>
        <position position="37"/>
    </location>
</feature>